<evidence type="ECO:0000313" key="4">
    <source>
        <dbReference type="Proteomes" id="UP000001072"/>
    </source>
</evidence>
<evidence type="ECO:0000256" key="2">
    <source>
        <dbReference type="SAM" id="SignalP"/>
    </source>
</evidence>
<feature type="signal peptide" evidence="2">
    <location>
        <begin position="1"/>
        <end position="23"/>
    </location>
</feature>
<keyword evidence="2" id="KW-0732">Signal</keyword>
<feature type="compositionally biased region" description="Acidic residues" evidence="1">
    <location>
        <begin position="52"/>
        <end position="62"/>
    </location>
</feature>
<feature type="region of interest" description="Disordered" evidence="1">
    <location>
        <begin position="149"/>
        <end position="169"/>
    </location>
</feature>
<dbReference type="RefSeq" id="XP_007405784.1">
    <property type="nucleotide sequence ID" value="XM_007405722.1"/>
</dbReference>
<dbReference type="HOGENOM" id="CLU_614044_0_0_1"/>
<feature type="compositionally biased region" description="Polar residues" evidence="1">
    <location>
        <begin position="260"/>
        <end position="270"/>
    </location>
</feature>
<dbReference type="AlphaFoldDB" id="F4R9C1"/>
<sequence>MRINYSFVVSSMALLFVLDSTNTNSVSATSGVDGFSIRTILRRSLNARSLASDEENTNDESVEEHPVQESGVPHLGLSPAMMQRISSGLVSSIAKFSADKEAGVEFPTQQEMTEAVDQALLTSDLTNFSKVAQAIKKSIDALADRKLAEGQTGKTRSSNGPKLTSPSAQSSAEQIAVALLDTIEMFCQEKAAGGQLPTATEVNKALTPALQQIDFSNVKRGAEAVKSGLDHMVPNTNSIPVESRQSDNAESESDQVEVEPSTTPYASSSGVPQLGLSASMMQRISAGLVSSIAKFSADKEAGVEFPTQQEMSQAVDQALSTSDYTNFVKVSQAIKNSIDALAYRKLAEGKTGKSRATKVPKLSSEYAQSSADQIAAALLETIHIFCEDKTAGGQLPTATEVNKALTPALQRIDFSDVKKGAEAVKLGLDQMGPNKSSIVRGLPLPA</sequence>
<proteinExistence type="predicted"/>
<dbReference type="VEuPathDB" id="FungiDB:MELLADRAFT_102776"/>
<dbReference type="InParanoid" id="F4R9C1"/>
<feature type="region of interest" description="Disordered" evidence="1">
    <location>
        <begin position="228"/>
        <end position="270"/>
    </location>
</feature>
<dbReference type="Proteomes" id="UP000001072">
    <property type="component" value="Unassembled WGS sequence"/>
</dbReference>
<name>F4R9C1_MELLP</name>
<feature type="region of interest" description="Disordered" evidence="1">
    <location>
        <begin position="49"/>
        <end position="75"/>
    </location>
</feature>
<accession>F4R9C1</accession>
<organism evidence="4">
    <name type="scientific">Melampsora larici-populina (strain 98AG31 / pathotype 3-4-7)</name>
    <name type="common">Poplar leaf rust fungus</name>
    <dbReference type="NCBI Taxonomy" id="747676"/>
    <lineage>
        <taxon>Eukaryota</taxon>
        <taxon>Fungi</taxon>
        <taxon>Dikarya</taxon>
        <taxon>Basidiomycota</taxon>
        <taxon>Pucciniomycotina</taxon>
        <taxon>Pucciniomycetes</taxon>
        <taxon>Pucciniales</taxon>
        <taxon>Melampsoraceae</taxon>
        <taxon>Melampsora</taxon>
    </lineage>
</organism>
<feature type="compositionally biased region" description="Polar residues" evidence="1">
    <location>
        <begin position="152"/>
        <end position="169"/>
    </location>
</feature>
<dbReference type="GeneID" id="18921769"/>
<dbReference type="EMBL" id="GL883093">
    <property type="protein sequence ID" value="EGG11182.1"/>
    <property type="molecule type" value="Genomic_DNA"/>
</dbReference>
<reference evidence="4" key="1">
    <citation type="journal article" date="2011" name="Proc. Natl. Acad. Sci. U.S.A.">
        <title>Obligate biotrophy features unraveled by the genomic analysis of rust fungi.</title>
        <authorList>
            <person name="Duplessis S."/>
            <person name="Cuomo C.A."/>
            <person name="Lin Y.-C."/>
            <person name="Aerts A."/>
            <person name="Tisserant E."/>
            <person name="Veneault-Fourrey C."/>
            <person name="Joly D.L."/>
            <person name="Hacquard S."/>
            <person name="Amselem J."/>
            <person name="Cantarel B.L."/>
            <person name="Chiu R."/>
            <person name="Coutinho P.M."/>
            <person name="Feau N."/>
            <person name="Field M."/>
            <person name="Frey P."/>
            <person name="Gelhaye E."/>
            <person name="Goldberg J."/>
            <person name="Grabherr M.G."/>
            <person name="Kodira C.D."/>
            <person name="Kohler A."/>
            <person name="Kuees U."/>
            <person name="Lindquist E.A."/>
            <person name="Lucas S.M."/>
            <person name="Mago R."/>
            <person name="Mauceli E."/>
            <person name="Morin E."/>
            <person name="Murat C."/>
            <person name="Pangilinan J.L."/>
            <person name="Park R."/>
            <person name="Pearson M."/>
            <person name="Quesneville H."/>
            <person name="Rouhier N."/>
            <person name="Sakthikumar S."/>
            <person name="Salamov A.A."/>
            <person name="Schmutz J."/>
            <person name="Selles B."/>
            <person name="Shapiro H."/>
            <person name="Tanguay P."/>
            <person name="Tuskan G.A."/>
            <person name="Henrissat B."/>
            <person name="Van de Peer Y."/>
            <person name="Rouze P."/>
            <person name="Ellis J.G."/>
            <person name="Dodds P.N."/>
            <person name="Schein J.E."/>
            <person name="Zhong S."/>
            <person name="Hamelin R.C."/>
            <person name="Grigoriev I.V."/>
            <person name="Szabo L.J."/>
            <person name="Martin F."/>
        </authorList>
    </citation>
    <scope>NUCLEOTIDE SEQUENCE [LARGE SCALE GENOMIC DNA]</scope>
    <source>
        <strain evidence="4">98AG31 / pathotype 3-4-7</strain>
    </source>
</reference>
<feature type="chain" id="PRO_5003317409" evidence="2">
    <location>
        <begin position="24"/>
        <end position="446"/>
    </location>
</feature>
<gene>
    <name evidence="3" type="ORF">MELLADRAFT_102776</name>
</gene>
<keyword evidence="4" id="KW-1185">Reference proteome</keyword>
<evidence type="ECO:0000256" key="1">
    <source>
        <dbReference type="SAM" id="MobiDB-lite"/>
    </source>
</evidence>
<dbReference type="KEGG" id="mlr:MELLADRAFT_102776"/>
<evidence type="ECO:0000313" key="3">
    <source>
        <dbReference type="EMBL" id="EGG11182.1"/>
    </source>
</evidence>
<protein>
    <submittedName>
        <fullName evidence="3">Secreted protein</fullName>
    </submittedName>
</protein>
<dbReference type="OrthoDB" id="2511407at2759"/>